<dbReference type="AlphaFoldDB" id="E8ND32"/>
<evidence type="ECO:0000313" key="1">
    <source>
        <dbReference type="EMBL" id="BAJ73671.1"/>
    </source>
</evidence>
<name>E8ND32_MICTS</name>
<accession>E8ND32</accession>
<sequence>MTSTASGAPERDTALAVELSRLAAAGTPTDRDEDPERLLSAVAAFQDITRVAAELQAQAARTAHDSGVSWARIGALLGVSRQAVQQRFDPNYVGTPVGAAVGRILGPVTRAEELRHLEAAGAQGWKLIEARHGEHRLVHTGGAWEVQRVSILTPGPLPAVGDGWEAAATRFPDCFYVRSRPAP</sequence>
<protein>
    <submittedName>
        <fullName evidence="1">Uncharacterized protein</fullName>
    </submittedName>
</protein>
<organism evidence="1 2">
    <name type="scientific">Microbacterium testaceum (strain StLB037)</name>
    <dbReference type="NCBI Taxonomy" id="979556"/>
    <lineage>
        <taxon>Bacteria</taxon>
        <taxon>Bacillati</taxon>
        <taxon>Actinomycetota</taxon>
        <taxon>Actinomycetes</taxon>
        <taxon>Micrococcales</taxon>
        <taxon>Microbacteriaceae</taxon>
        <taxon>Microbacterium</taxon>
    </lineage>
</organism>
<dbReference type="RefSeq" id="WP_013583798.1">
    <property type="nucleotide sequence ID" value="NC_015125.1"/>
</dbReference>
<dbReference type="KEGG" id="mts:MTES_0707"/>
<reference evidence="1 2" key="1">
    <citation type="journal article" date="2011" name="J. Bacteriol.">
        <title>Genome sequence of Microbacterium testaceum StLB037, an N-acylhomoserine lactone-degrading bacterium isolated from potato leaves.</title>
        <authorList>
            <person name="Morohoshi T."/>
            <person name="Wang W.-Z."/>
            <person name="Someya N."/>
            <person name="Ikeda T."/>
        </authorList>
    </citation>
    <scope>NUCLEOTIDE SEQUENCE [LARGE SCALE GENOMIC DNA]</scope>
    <source>
        <strain evidence="1 2">StLB037</strain>
    </source>
</reference>
<proteinExistence type="predicted"/>
<dbReference type="EMBL" id="AP012052">
    <property type="protein sequence ID" value="BAJ73671.1"/>
    <property type="molecule type" value="Genomic_DNA"/>
</dbReference>
<gene>
    <name evidence="1" type="ordered locus">MTES_0707</name>
</gene>
<reference key="2">
    <citation type="submission" date="2011-02" db="EMBL/GenBank/DDBJ databases">
        <title>Genome sequence of Microbacterium testaceum StLB037.</title>
        <authorList>
            <person name="Morohoshi T."/>
            <person name="Wang W.Z."/>
            <person name="Someya N."/>
            <person name="Ikeda T."/>
        </authorList>
    </citation>
    <scope>NUCLEOTIDE SEQUENCE</scope>
    <source>
        <strain>StLB037</strain>
    </source>
</reference>
<dbReference type="HOGENOM" id="CLU_121951_0_0_11"/>
<dbReference type="OrthoDB" id="3579809at2"/>
<dbReference type="STRING" id="979556.MTES_0707"/>
<dbReference type="eggNOG" id="ENOG5033WYF">
    <property type="taxonomic scope" value="Bacteria"/>
</dbReference>
<dbReference type="Proteomes" id="UP000008975">
    <property type="component" value="Chromosome"/>
</dbReference>
<evidence type="ECO:0000313" key="2">
    <source>
        <dbReference type="Proteomes" id="UP000008975"/>
    </source>
</evidence>